<name>A0ABT7SZR8_9ALTE</name>
<dbReference type="InterPro" id="IPR045175">
    <property type="entry name" value="M28_fam"/>
</dbReference>
<evidence type="ECO:0000313" key="3">
    <source>
        <dbReference type="Proteomes" id="UP001234343"/>
    </source>
</evidence>
<dbReference type="InterPro" id="IPR007484">
    <property type="entry name" value="Peptidase_M28"/>
</dbReference>
<protein>
    <submittedName>
        <fullName evidence="2">M28 family peptidase</fullName>
    </submittedName>
</protein>
<keyword evidence="3" id="KW-1185">Reference proteome</keyword>
<comment type="caution">
    <text evidence="2">The sequence shown here is derived from an EMBL/GenBank/DDBJ whole genome shotgun (WGS) entry which is preliminary data.</text>
</comment>
<dbReference type="RefSeq" id="WP_289366062.1">
    <property type="nucleotide sequence ID" value="NZ_JAUCBP010000011.1"/>
</dbReference>
<evidence type="ECO:0000259" key="1">
    <source>
        <dbReference type="Pfam" id="PF04389"/>
    </source>
</evidence>
<gene>
    <name evidence="2" type="ORF">QTP81_12930</name>
</gene>
<dbReference type="PANTHER" id="PTHR12147">
    <property type="entry name" value="METALLOPEPTIDASE M28 FAMILY MEMBER"/>
    <property type="match status" value="1"/>
</dbReference>
<feature type="domain" description="Peptidase M28" evidence="1">
    <location>
        <begin position="70"/>
        <end position="275"/>
    </location>
</feature>
<dbReference type="Pfam" id="PF04389">
    <property type="entry name" value="Peptidase_M28"/>
    <property type="match status" value="1"/>
</dbReference>
<organism evidence="2 3">
    <name type="scientific">Alteromonas arenosi</name>
    <dbReference type="NCBI Taxonomy" id="3055817"/>
    <lineage>
        <taxon>Bacteria</taxon>
        <taxon>Pseudomonadati</taxon>
        <taxon>Pseudomonadota</taxon>
        <taxon>Gammaproteobacteria</taxon>
        <taxon>Alteromonadales</taxon>
        <taxon>Alteromonadaceae</taxon>
        <taxon>Alteromonas/Salinimonas group</taxon>
        <taxon>Alteromonas</taxon>
    </lineage>
</organism>
<proteinExistence type="predicted"/>
<dbReference type="SUPFAM" id="SSF53187">
    <property type="entry name" value="Zn-dependent exopeptidases"/>
    <property type="match status" value="1"/>
</dbReference>
<dbReference type="Proteomes" id="UP001234343">
    <property type="component" value="Unassembled WGS sequence"/>
</dbReference>
<accession>A0ABT7SZR8</accession>
<reference evidence="2 3" key="1">
    <citation type="submission" date="2023-06" db="EMBL/GenBank/DDBJ databases">
        <title>Alteromonas sp. ASW11-36 isolated from intertidal sand.</title>
        <authorList>
            <person name="Li Y."/>
        </authorList>
    </citation>
    <scope>NUCLEOTIDE SEQUENCE [LARGE SCALE GENOMIC DNA]</scope>
    <source>
        <strain evidence="2 3">ASW11-36</strain>
    </source>
</reference>
<dbReference type="Gene3D" id="3.40.630.10">
    <property type="entry name" value="Zn peptidases"/>
    <property type="match status" value="1"/>
</dbReference>
<dbReference type="EMBL" id="JAUCBP010000011">
    <property type="protein sequence ID" value="MDM7861499.1"/>
    <property type="molecule type" value="Genomic_DNA"/>
</dbReference>
<sequence>MPDQLVADFAYLADASLEGRKPGTNGSLAAQEYIAQRYREADLLVATGGNDYRHAFDNDRTIGRQFGVNLIGHRQAELTQIIVITAHYDHIGKISGRIHPGADDNASGVAVLLSLARRTQLSPLSHQILFVATDSEEKGLHGAKALLADFPGDVEQVVYNLNLDMLARVGRPARLYLTGINTHTAFTGIVEQLNEQLLQDSALRLIKEHRQPRGRRSVSQQINYKNASDHAVFADHGIPYLFFGVGGHNDYHTPRDTFERVEVDLFIEVEALAWALLLATDQRLQSE</sequence>
<evidence type="ECO:0000313" key="2">
    <source>
        <dbReference type="EMBL" id="MDM7861499.1"/>
    </source>
</evidence>
<dbReference type="PANTHER" id="PTHR12147:SF26">
    <property type="entry name" value="PEPTIDASE M28 DOMAIN-CONTAINING PROTEIN"/>
    <property type="match status" value="1"/>
</dbReference>